<name>A0ABY2RVL7_9PSEU</name>
<sequence>MTPTNDRFPEPAADPEMRLDIRIAEGAEAERLRLEQAQVLMEVTQWLAQRQSRNGSTSKAA</sequence>
<comment type="caution">
    <text evidence="1">The sequence shown here is derived from an EMBL/GenBank/DDBJ whole genome shotgun (WGS) entry which is preliminary data.</text>
</comment>
<evidence type="ECO:0000313" key="1">
    <source>
        <dbReference type="EMBL" id="TKG62396.1"/>
    </source>
</evidence>
<protein>
    <submittedName>
        <fullName evidence="1">Uncharacterized protein</fullName>
    </submittedName>
</protein>
<organism evidence="1 2">
    <name type="scientific">Prauserella endophytica</name>
    <dbReference type="NCBI Taxonomy" id="1592324"/>
    <lineage>
        <taxon>Bacteria</taxon>
        <taxon>Bacillati</taxon>
        <taxon>Actinomycetota</taxon>
        <taxon>Actinomycetes</taxon>
        <taxon>Pseudonocardiales</taxon>
        <taxon>Pseudonocardiaceae</taxon>
        <taxon>Prauserella</taxon>
        <taxon>Prauserella coralliicola group</taxon>
    </lineage>
</organism>
<evidence type="ECO:0000313" key="2">
    <source>
        <dbReference type="Proteomes" id="UP000309992"/>
    </source>
</evidence>
<gene>
    <name evidence="1" type="ORF">FCN18_32325</name>
</gene>
<proteinExistence type="predicted"/>
<dbReference type="RefSeq" id="WP_137096884.1">
    <property type="nucleotide sequence ID" value="NZ_SWMS01000027.1"/>
</dbReference>
<dbReference type="Proteomes" id="UP000309992">
    <property type="component" value="Unassembled WGS sequence"/>
</dbReference>
<dbReference type="EMBL" id="SWMS01000027">
    <property type="protein sequence ID" value="TKG62396.1"/>
    <property type="molecule type" value="Genomic_DNA"/>
</dbReference>
<accession>A0ABY2RVL7</accession>
<keyword evidence="2" id="KW-1185">Reference proteome</keyword>
<reference evidence="1 2" key="1">
    <citation type="journal article" date="2015" name="Antonie Van Leeuwenhoek">
        <title>Prauserella endophytica sp. nov., an endophytic actinobacterium isolated from Tamarix taklamakanensis.</title>
        <authorList>
            <person name="Liu J.M."/>
            <person name="Habden X."/>
            <person name="Guo L."/>
            <person name="Tuo L."/>
            <person name="Jiang Z.K."/>
            <person name="Liu S.W."/>
            <person name="Liu X.F."/>
            <person name="Chen L."/>
            <person name="Li R.F."/>
            <person name="Zhang Y.Q."/>
            <person name="Sun C.H."/>
        </authorList>
    </citation>
    <scope>NUCLEOTIDE SEQUENCE [LARGE SCALE GENOMIC DNA]</scope>
    <source>
        <strain evidence="1 2">CGMCC 4.7182</strain>
    </source>
</reference>